<proteinExistence type="predicted"/>
<protein>
    <recommendedName>
        <fullName evidence="4">YfhD family protein</fullName>
    </recommendedName>
</protein>
<reference evidence="2" key="1">
    <citation type="submission" date="2022-07" db="EMBL/GenBank/DDBJ databases">
        <title>FELIX.</title>
        <authorList>
            <person name="Wan K.H."/>
            <person name="Park S."/>
            <person name="Lawrence Q."/>
            <person name="Eichenberger J.P."/>
            <person name="Booth B.W."/>
            <person name="Piaggio A.J."/>
            <person name="Chandler J.C."/>
            <person name="Franklin A.B."/>
            <person name="Celniker S.E."/>
        </authorList>
    </citation>
    <scope>NUCLEOTIDE SEQUENCE</scope>
    <source>
        <strain evidence="2">QA-1986 374</strain>
    </source>
</reference>
<accession>A0ABY5JX59</accession>
<feature type="compositionally biased region" description="Basic and acidic residues" evidence="1">
    <location>
        <begin position="39"/>
        <end position="77"/>
    </location>
</feature>
<organism evidence="2 3">
    <name type="scientific">Oceanobacillus jeddahense</name>
    <dbReference type="NCBI Taxonomy" id="1462527"/>
    <lineage>
        <taxon>Bacteria</taxon>
        <taxon>Bacillati</taxon>
        <taxon>Bacillota</taxon>
        <taxon>Bacilli</taxon>
        <taxon>Bacillales</taxon>
        <taxon>Bacillaceae</taxon>
        <taxon>Oceanobacillus</taxon>
    </lineage>
</organism>
<name>A0ABY5JX59_9BACI</name>
<evidence type="ECO:0000313" key="3">
    <source>
        <dbReference type="Proteomes" id="UP001059773"/>
    </source>
</evidence>
<feature type="region of interest" description="Disordered" evidence="1">
    <location>
        <begin position="1"/>
        <end position="77"/>
    </location>
</feature>
<evidence type="ECO:0000313" key="2">
    <source>
        <dbReference type="EMBL" id="UUI04978.1"/>
    </source>
</evidence>
<dbReference type="RefSeq" id="WP_256709888.1">
    <property type="nucleotide sequence ID" value="NZ_CP101914.1"/>
</dbReference>
<dbReference type="EMBL" id="CP101914">
    <property type="protein sequence ID" value="UUI04978.1"/>
    <property type="molecule type" value="Genomic_DNA"/>
</dbReference>
<evidence type="ECO:0008006" key="4">
    <source>
        <dbReference type="Google" id="ProtNLM"/>
    </source>
</evidence>
<feature type="compositionally biased region" description="Basic and acidic residues" evidence="1">
    <location>
        <begin position="15"/>
        <end position="25"/>
    </location>
</feature>
<keyword evidence="3" id="KW-1185">Reference proteome</keyword>
<dbReference type="Proteomes" id="UP001059773">
    <property type="component" value="Chromosome"/>
</dbReference>
<evidence type="ECO:0000256" key="1">
    <source>
        <dbReference type="SAM" id="MobiDB-lite"/>
    </source>
</evidence>
<gene>
    <name evidence="2" type="ORF">NP439_10210</name>
</gene>
<sequence>MSNNEKRSSKSGKPNRNEERRTMLDEHEEQMFVDDVPLEDLKIEARDEKRKTKSKDESQSEKKHKEKQNEDKDIKNP</sequence>
<feature type="compositionally biased region" description="Acidic residues" evidence="1">
    <location>
        <begin position="26"/>
        <end position="38"/>
    </location>
</feature>